<organism evidence="1">
    <name type="scientific">Arundo donax</name>
    <name type="common">Giant reed</name>
    <name type="synonym">Donax arundinaceus</name>
    <dbReference type="NCBI Taxonomy" id="35708"/>
    <lineage>
        <taxon>Eukaryota</taxon>
        <taxon>Viridiplantae</taxon>
        <taxon>Streptophyta</taxon>
        <taxon>Embryophyta</taxon>
        <taxon>Tracheophyta</taxon>
        <taxon>Spermatophyta</taxon>
        <taxon>Magnoliopsida</taxon>
        <taxon>Liliopsida</taxon>
        <taxon>Poales</taxon>
        <taxon>Poaceae</taxon>
        <taxon>PACMAD clade</taxon>
        <taxon>Arundinoideae</taxon>
        <taxon>Arundineae</taxon>
        <taxon>Arundo</taxon>
    </lineage>
</organism>
<dbReference type="AlphaFoldDB" id="A0A0A8XSF2"/>
<accession>A0A0A8XSF2</accession>
<dbReference type="EMBL" id="GBRH01282207">
    <property type="protein sequence ID" value="JAD15688.1"/>
    <property type="molecule type" value="Transcribed_RNA"/>
</dbReference>
<evidence type="ECO:0000313" key="1">
    <source>
        <dbReference type="EMBL" id="JAD15688.1"/>
    </source>
</evidence>
<reference evidence="1" key="1">
    <citation type="submission" date="2014-09" db="EMBL/GenBank/DDBJ databases">
        <authorList>
            <person name="Magalhaes I.L.F."/>
            <person name="Oliveira U."/>
            <person name="Santos F.R."/>
            <person name="Vidigal T.H.D.A."/>
            <person name="Brescovit A.D."/>
            <person name="Santos A.J."/>
        </authorList>
    </citation>
    <scope>NUCLEOTIDE SEQUENCE</scope>
    <source>
        <tissue evidence="1">Shoot tissue taken approximately 20 cm above the soil surface</tissue>
    </source>
</reference>
<reference evidence="1" key="2">
    <citation type="journal article" date="2015" name="Data Brief">
        <title>Shoot transcriptome of the giant reed, Arundo donax.</title>
        <authorList>
            <person name="Barrero R.A."/>
            <person name="Guerrero F.D."/>
            <person name="Moolhuijzen P."/>
            <person name="Goolsby J.A."/>
            <person name="Tidwell J."/>
            <person name="Bellgard S.E."/>
            <person name="Bellgard M.I."/>
        </authorList>
    </citation>
    <scope>NUCLEOTIDE SEQUENCE</scope>
    <source>
        <tissue evidence="1">Shoot tissue taken approximately 20 cm above the soil surface</tissue>
    </source>
</reference>
<proteinExistence type="predicted"/>
<protein>
    <submittedName>
        <fullName evidence="1">Uncharacterized protein</fullName>
    </submittedName>
</protein>
<name>A0A0A8XSF2_ARUDO</name>
<sequence length="105" mass="12409">MEQPLFLDTNIRLLDPMVDVLRSSELYERTTEPYFVRHQCKRVLEPPRLAILCCPIVAHPFNLVPNLCRRQIIHSQWHRRAVKSEASLSRESLTMCQFFLGEVWS</sequence>